<organism evidence="1 2">
    <name type="scientific">Desulfuromonas versatilis</name>
    <dbReference type="NCBI Taxonomy" id="2802975"/>
    <lineage>
        <taxon>Bacteria</taxon>
        <taxon>Pseudomonadati</taxon>
        <taxon>Thermodesulfobacteriota</taxon>
        <taxon>Desulfuromonadia</taxon>
        <taxon>Desulfuromonadales</taxon>
        <taxon>Desulfuromonadaceae</taxon>
        <taxon>Desulfuromonas</taxon>
    </lineage>
</organism>
<dbReference type="EMBL" id="AP024355">
    <property type="protein sequence ID" value="BCR05601.1"/>
    <property type="molecule type" value="Genomic_DNA"/>
</dbReference>
<evidence type="ECO:0000313" key="2">
    <source>
        <dbReference type="Proteomes" id="UP001319827"/>
    </source>
</evidence>
<evidence type="ECO:0008006" key="3">
    <source>
        <dbReference type="Google" id="ProtNLM"/>
    </source>
</evidence>
<sequence length="185" mass="19687">MKKIAAHSADPGLANYRQLVARVDELCARIVGEFSAQIACRRGCDACCRHLALFQVEAAALALALEELGGARADHIRARAAAASPEGPCPLLEDGACLLYAARPLICRTHGLPLLSTGEQGQKVDFCPENFRDMSSLPARAVVNLEVLNTALVSVNRLFAATLLGDESLAGKRLTIAEALQLKPE</sequence>
<dbReference type="Pfam" id="PF03692">
    <property type="entry name" value="CxxCxxCC"/>
    <property type="match status" value="1"/>
</dbReference>
<accession>A0ABM8HTF6</accession>
<gene>
    <name evidence="1" type="ORF">DESUT3_26700</name>
</gene>
<dbReference type="Proteomes" id="UP001319827">
    <property type="component" value="Chromosome"/>
</dbReference>
<dbReference type="RefSeq" id="WP_221249018.1">
    <property type="nucleotide sequence ID" value="NZ_AP024355.1"/>
</dbReference>
<keyword evidence="2" id="KW-1185">Reference proteome</keyword>
<reference evidence="1 2" key="1">
    <citation type="journal article" date="2016" name="C (Basel)">
        <title>Selective Growth of and Electricity Production by Marine Exoelectrogenic Bacteria in Self-Aggregated Hydrogel of Microbially Reduced Graphene Oxide.</title>
        <authorList>
            <person name="Yoshida N."/>
            <person name="Goto Y."/>
            <person name="Miyata Y."/>
        </authorList>
    </citation>
    <scope>NUCLEOTIDE SEQUENCE [LARGE SCALE GENOMIC DNA]</scope>
    <source>
        <strain evidence="1 2">NIT-T3</strain>
    </source>
</reference>
<name>A0ABM8HTF6_9BACT</name>
<protein>
    <recommendedName>
        <fullName evidence="3">YkgJ family cysteine cluster protein</fullName>
    </recommendedName>
</protein>
<proteinExistence type="predicted"/>
<dbReference type="InterPro" id="IPR005358">
    <property type="entry name" value="Puta_zinc/iron-chelating_dom"/>
</dbReference>
<evidence type="ECO:0000313" key="1">
    <source>
        <dbReference type="EMBL" id="BCR05601.1"/>
    </source>
</evidence>
<reference evidence="1 2" key="2">
    <citation type="journal article" date="2021" name="Int. J. Syst. Evol. Microbiol.">
        <title>Isolation and Polyphasic Characterization of Desulfuromonas versatilis sp. Nov., an Electrogenic Bacteria Capable of Versatile Metabolism Isolated from a Graphene Oxide-Reducing Enrichment Culture.</title>
        <authorList>
            <person name="Xie L."/>
            <person name="Yoshida N."/>
            <person name="Ishii S."/>
            <person name="Meng L."/>
        </authorList>
    </citation>
    <scope>NUCLEOTIDE SEQUENCE [LARGE SCALE GENOMIC DNA]</scope>
    <source>
        <strain evidence="1 2">NIT-T3</strain>
    </source>
</reference>